<evidence type="ECO:0000313" key="2">
    <source>
        <dbReference type="Proteomes" id="UP000095149"/>
    </source>
</evidence>
<name>A0A1E3K243_9TREE</name>
<proteinExistence type="predicted"/>
<gene>
    <name evidence="1" type="ORF">I350_04485</name>
</gene>
<dbReference type="AlphaFoldDB" id="A0A1E3K243"/>
<sequence>MLVTGDPYIFLTGYRRTGVGNWHTGLRLQSTNARIENLWSFWCPKIRKGKRLGIEAPNSLVKASSCSIATPLARNGFHQRARLDWLRGRSREWRCTLLKSRPGTYARDVEGVFERLGWARASISPPGSVDPGSPIPHHFEALPSSFPLQLHRKGKQVNKYCGERGY</sequence>
<organism evidence="1 2">
    <name type="scientific">Cryptococcus amylolentus CBS 6273</name>
    <dbReference type="NCBI Taxonomy" id="1296118"/>
    <lineage>
        <taxon>Eukaryota</taxon>
        <taxon>Fungi</taxon>
        <taxon>Dikarya</taxon>
        <taxon>Basidiomycota</taxon>
        <taxon>Agaricomycotina</taxon>
        <taxon>Tremellomycetes</taxon>
        <taxon>Tremellales</taxon>
        <taxon>Cryptococcaceae</taxon>
        <taxon>Cryptococcus</taxon>
    </lineage>
</organism>
<accession>A0A1E3K243</accession>
<comment type="caution">
    <text evidence="1">The sequence shown here is derived from an EMBL/GenBank/DDBJ whole genome shotgun (WGS) entry which is preliminary data.</text>
</comment>
<reference evidence="1 2" key="1">
    <citation type="submission" date="2016-06" db="EMBL/GenBank/DDBJ databases">
        <title>Evolution of pathogenesis and genome organization in the Tremellales.</title>
        <authorList>
            <person name="Cuomo C."/>
            <person name="Litvintseva A."/>
            <person name="Heitman J."/>
            <person name="Chen Y."/>
            <person name="Sun S."/>
            <person name="Springer D."/>
            <person name="Dromer F."/>
            <person name="Young S."/>
            <person name="Zeng Q."/>
            <person name="Chapman S."/>
            <person name="Gujja S."/>
            <person name="Saif S."/>
            <person name="Birren B."/>
        </authorList>
    </citation>
    <scope>NUCLEOTIDE SEQUENCE [LARGE SCALE GENOMIC DNA]</scope>
    <source>
        <strain evidence="1 2">CBS 6273</strain>
    </source>
</reference>
<protein>
    <submittedName>
        <fullName evidence="1">Uncharacterized protein</fullName>
    </submittedName>
</protein>
<dbReference type="Proteomes" id="UP000095149">
    <property type="component" value="Unassembled WGS sequence"/>
</dbReference>
<dbReference type="EMBL" id="MEKH01000006">
    <property type="protein sequence ID" value="ODO07116.1"/>
    <property type="molecule type" value="Genomic_DNA"/>
</dbReference>
<evidence type="ECO:0000313" key="1">
    <source>
        <dbReference type="EMBL" id="ODO07116.1"/>
    </source>
</evidence>